<organism evidence="3 4">
    <name type="scientific">Aquipluma nitroreducens</name>
    <dbReference type="NCBI Taxonomy" id="2010828"/>
    <lineage>
        <taxon>Bacteria</taxon>
        <taxon>Pseudomonadati</taxon>
        <taxon>Bacteroidota</taxon>
        <taxon>Bacteroidia</taxon>
        <taxon>Marinilabiliales</taxon>
        <taxon>Prolixibacteraceae</taxon>
        <taxon>Aquipluma</taxon>
    </lineage>
</organism>
<evidence type="ECO:0000256" key="2">
    <source>
        <dbReference type="SAM" id="SignalP"/>
    </source>
</evidence>
<dbReference type="SUPFAM" id="SSF56925">
    <property type="entry name" value="OMPA-like"/>
    <property type="match status" value="1"/>
</dbReference>
<dbReference type="Proteomes" id="UP001193389">
    <property type="component" value="Chromosome"/>
</dbReference>
<dbReference type="Pfam" id="PF10677">
    <property type="entry name" value="DUF2490"/>
    <property type="match status" value="1"/>
</dbReference>
<dbReference type="RefSeq" id="WP_318349482.1">
    <property type="nucleotide sequence ID" value="NZ_AP018694.1"/>
</dbReference>
<dbReference type="Gene3D" id="2.40.160.40">
    <property type="entry name" value="monomeric porin ompg"/>
    <property type="match status" value="1"/>
</dbReference>
<evidence type="ECO:0008006" key="5">
    <source>
        <dbReference type="Google" id="ProtNLM"/>
    </source>
</evidence>
<gene>
    <name evidence="3" type="ORF">AQPE_0541</name>
</gene>
<dbReference type="InterPro" id="IPR053713">
    <property type="entry name" value="Bact_OM_Channel_sf"/>
</dbReference>
<dbReference type="AlphaFoldDB" id="A0A5K7S4C8"/>
<name>A0A5K7S4C8_9BACT</name>
<accession>A0A5K7S4C8</accession>
<evidence type="ECO:0000313" key="3">
    <source>
        <dbReference type="EMBL" id="BBE16403.1"/>
    </source>
</evidence>
<dbReference type="KEGG" id="anf:AQPE_0541"/>
<evidence type="ECO:0000256" key="1">
    <source>
        <dbReference type="ARBA" id="ARBA00022729"/>
    </source>
</evidence>
<reference evidence="3" key="1">
    <citation type="journal article" date="2020" name="Int. J. Syst. Evol. Microbiol.">
        <title>Aquipluma nitroreducens gen. nov. sp. nov., a novel facultatively anaerobic bacterium isolated from a freshwater lake.</title>
        <authorList>
            <person name="Watanabe M."/>
            <person name="Kojima H."/>
            <person name="Fukui M."/>
        </authorList>
    </citation>
    <scope>NUCLEOTIDE SEQUENCE</scope>
    <source>
        <strain evidence="3">MeG22</strain>
    </source>
</reference>
<evidence type="ECO:0000313" key="4">
    <source>
        <dbReference type="Proteomes" id="UP001193389"/>
    </source>
</evidence>
<sequence>MRIRIYLLLLAILFNFVSYAQTDPSTWIELGFSKKVVKNLKVEFNPELRLFCDFKMDTYILEGGLSYKLHKYLTIAGYYRYEKEWDYKKSTGAYKGQVASNRIAFDAKSGFDLNRFDFQFRLRYTNGADFDQTTDDKASYFRYRAKIDYDIKGSKFAPYFSVEAFHDLILDHVDKVRYTGGLSYPINDRHELGLFYRFQDYSEADKSGTNIIGIGYSLKF</sequence>
<feature type="signal peptide" evidence="2">
    <location>
        <begin position="1"/>
        <end position="20"/>
    </location>
</feature>
<keyword evidence="1 2" id="KW-0732">Signal</keyword>
<feature type="chain" id="PRO_5024366701" description="DUF2490 domain-containing protein" evidence="2">
    <location>
        <begin position="21"/>
        <end position="220"/>
    </location>
</feature>
<dbReference type="EMBL" id="AP018694">
    <property type="protein sequence ID" value="BBE16403.1"/>
    <property type="molecule type" value="Genomic_DNA"/>
</dbReference>
<dbReference type="InterPro" id="IPR011250">
    <property type="entry name" value="OMP/PagP_B-barrel"/>
</dbReference>
<proteinExistence type="predicted"/>
<protein>
    <recommendedName>
        <fullName evidence="5">DUF2490 domain-containing protein</fullName>
    </recommendedName>
</protein>
<dbReference type="InterPro" id="IPR019619">
    <property type="entry name" value="DUF2490"/>
</dbReference>
<keyword evidence="4" id="KW-1185">Reference proteome</keyword>